<sequence>MKKFILLGLLISSSLYAHEPFVSTPTNMTTNNRVLVTSGYTEEALNTEVALKNVTFNVVEPNNNIQTITPESQLKSATVFDLPLTIDGTYQISSKISKQLQYTYFNHEWRPFFDIAADKVAPLSERTFLIPSDFKTPPQLSEVTREWTIQNYLSKKHSSAITYSVNNAIGVQFSTNPTEIKAHQPITLDISYDGKPLNNANVTLRSVGQTTKQAQHFVSDIAGKISITFPQAGQYLLSVTPTVDGKVKPSTQRYTLISLTVQ</sequence>
<evidence type="ECO:0000256" key="1">
    <source>
        <dbReference type="SAM" id="SignalP"/>
    </source>
</evidence>
<evidence type="ECO:0008006" key="4">
    <source>
        <dbReference type="Google" id="ProtNLM"/>
    </source>
</evidence>
<dbReference type="AlphaFoldDB" id="V2TLI0"/>
<proteinExistence type="predicted"/>
<dbReference type="RefSeq" id="WP_023273085.1">
    <property type="nucleotide sequence ID" value="NZ_KI530723.1"/>
</dbReference>
<accession>V2TLI0</accession>
<protein>
    <recommendedName>
        <fullName evidence="4">DUF4198 domain-containing protein</fullName>
    </recommendedName>
</protein>
<feature type="chain" id="PRO_5004709780" description="DUF4198 domain-containing protein" evidence="1">
    <location>
        <begin position="18"/>
        <end position="262"/>
    </location>
</feature>
<gene>
    <name evidence="2" type="ORF">P256_01460</name>
</gene>
<dbReference type="HOGENOM" id="CLU_089869_0_0_6"/>
<reference evidence="2 3" key="1">
    <citation type="submission" date="2013-10" db="EMBL/GenBank/DDBJ databases">
        <title>The Genome Sequence of Acinetobacter nectaris CIP 110549.</title>
        <authorList>
            <consortium name="The Broad Institute Genomics Platform"/>
            <consortium name="The Broad Institute Genome Sequencing Center for Infectious Disease"/>
            <person name="Cerqueira G."/>
            <person name="Feldgarden M."/>
            <person name="Courvalin P."/>
            <person name="Grillot-Courvalin C."/>
            <person name="Clermont D."/>
            <person name="Rocha E."/>
            <person name="Yoon E.-J."/>
            <person name="Nemec A."/>
            <person name="Young S.K."/>
            <person name="Zeng Q."/>
            <person name="Gargeya S."/>
            <person name="Fitzgerald M."/>
            <person name="Abouelleil A."/>
            <person name="Alvarado L."/>
            <person name="Berlin A.M."/>
            <person name="Chapman S.B."/>
            <person name="Gainer-Dewar J."/>
            <person name="Goldberg J."/>
            <person name="Gnerre S."/>
            <person name="Griggs A."/>
            <person name="Gujja S."/>
            <person name="Hansen M."/>
            <person name="Howarth C."/>
            <person name="Imamovic A."/>
            <person name="Ireland A."/>
            <person name="Larimer J."/>
            <person name="McCowan C."/>
            <person name="Murphy C."/>
            <person name="Pearson M."/>
            <person name="Poon T.W."/>
            <person name="Priest M."/>
            <person name="Roberts A."/>
            <person name="Saif S."/>
            <person name="Shea T."/>
            <person name="Sykes S."/>
            <person name="Wortman J."/>
            <person name="Nusbaum C."/>
            <person name="Birren B."/>
        </authorList>
    </citation>
    <scope>NUCLEOTIDE SEQUENCE [LARGE SCALE GENOMIC DNA]</scope>
    <source>
        <strain evidence="2 3">CIP 110549</strain>
    </source>
</reference>
<dbReference type="eggNOG" id="COG5266">
    <property type="taxonomic scope" value="Bacteria"/>
</dbReference>
<dbReference type="PATRIC" id="fig|1392540.3.peg.1414"/>
<keyword evidence="3" id="KW-1185">Reference proteome</keyword>
<dbReference type="InterPro" id="IPR019613">
    <property type="entry name" value="DUF4198"/>
</dbReference>
<feature type="signal peptide" evidence="1">
    <location>
        <begin position="1"/>
        <end position="17"/>
    </location>
</feature>
<dbReference type="Proteomes" id="UP000023785">
    <property type="component" value="Unassembled WGS sequence"/>
</dbReference>
<name>V2TLI0_9GAMM</name>
<keyword evidence="1" id="KW-0732">Signal</keyword>
<organism evidence="2 3">
    <name type="scientific">Acinetobacter nectaris CIP 110549</name>
    <dbReference type="NCBI Taxonomy" id="1392540"/>
    <lineage>
        <taxon>Bacteria</taxon>
        <taxon>Pseudomonadati</taxon>
        <taxon>Pseudomonadota</taxon>
        <taxon>Gammaproteobacteria</taxon>
        <taxon>Moraxellales</taxon>
        <taxon>Moraxellaceae</taxon>
        <taxon>Acinetobacter</taxon>
    </lineage>
</organism>
<dbReference type="EMBL" id="AYER01000006">
    <property type="protein sequence ID" value="ESK38646.1"/>
    <property type="molecule type" value="Genomic_DNA"/>
</dbReference>
<dbReference type="Pfam" id="PF10670">
    <property type="entry name" value="DUF4198"/>
    <property type="match status" value="1"/>
</dbReference>
<evidence type="ECO:0000313" key="2">
    <source>
        <dbReference type="EMBL" id="ESK38646.1"/>
    </source>
</evidence>
<evidence type="ECO:0000313" key="3">
    <source>
        <dbReference type="Proteomes" id="UP000023785"/>
    </source>
</evidence>
<dbReference type="OrthoDB" id="5943at2"/>
<comment type="caution">
    <text evidence="2">The sequence shown here is derived from an EMBL/GenBank/DDBJ whole genome shotgun (WGS) entry which is preliminary data.</text>
</comment>